<dbReference type="RefSeq" id="WP_188862974.1">
    <property type="nucleotide sequence ID" value="NZ_BMLT01000021.1"/>
</dbReference>
<accession>A0A917ZPR4</accession>
<dbReference type="AlphaFoldDB" id="A0A917ZPR4"/>
<gene>
    <name evidence="1" type="ORF">GCM10011348_45780</name>
</gene>
<proteinExistence type="predicted"/>
<dbReference type="Proteomes" id="UP000599578">
    <property type="component" value="Unassembled WGS sequence"/>
</dbReference>
<keyword evidence="2" id="KW-1185">Reference proteome</keyword>
<name>A0A917ZPR4_9GAMM</name>
<evidence type="ECO:0000313" key="2">
    <source>
        <dbReference type="Proteomes" id="UP000599578"/>
    </source>
</evidence>
<comment type="caution">
    <text evidence="1">The sequence shown here is derived from an EMBL/GenBank/DDBJ whole genome shotgun (WGS) entry which is preliminary data.</text>
</comment>
<reference evidence="1 2" key="1">
    <citation type="journal article" date="2014" name="Int. J. Syst. Evol. Microbiol.">
        <title>Complete genome sequence of Corynebacterium casei LMG S-19264T (=DSM 44701T), isolated from a smear-ripened cheese.</title>
        <authorList>
            <consortium name="US DOE Joint Genome Institute (JGI-PGF)"/>
            <person name="Walter F."/>
            <person name="Albersmeier A."/>
            <person name="Kalinowski J."/>
            <person name="Ruckert C."/>
        </authorList>
    </citation>
    <scope>NUCLEOTIDE SEQUENCE [LARGE SCALE GENOMIC DNA]</scope>
    <source>
        <strain evidence="1 2">CGMCC 1.7286</strain>
    </source>
</reference>
<sequence length="122" mass="13941">MDLSNLKPTTSELAIKDPATDQPTGLVIELRYVNDDKYEQHSYERVMAEAEGGEAPSYSQYKRRRIDQIAGACVGWRWEGDASFGGEKLEFGTENLRKVLAVNEIRDQVEKRLNDKKRFFPG</sequence>
<evidence type="ECO:0000313" key="1">
    <source>
        <dbReference type="EMBL" id="GGO89016.1"/>
    </source>
</evidence>
<organism evidence="1 2">
    <name type="scientific">Marinobacterium nitratireducens</name>
    <dbReference type="NCBI Taxonomy" id="518897"/>
    <lineage>
        <taxon>Bacteria</taxon>
        <taxon>Pseudomonadati</taxon>
        <taxon>Pseudomonadota</taxon>
        <taxon>Gammaproteobacteria</taxon>
        <taxon>Oceanospirillales</taxon>
        <taxon>Oceanospirillaceae</taxon>
        <taxon>Marinobacterium</taxon>
    </lineage>
</organism>
<protein>
    <submittedName>
        <fullName evidence="1">Uncharacterized protein</fullName>
    </submittedName>
</protein>
<dbReference type="EMBL" id="BMLT01000021">
    <property type="protein sequence ID" value="GGO89016.1"/>
    <property type="molecule type" value="Genomic_DNA"/>
</dbReference>